<dbReference type="OrthoDB" id="1934390at2759"/>
<sequence length="54" mass="5802">MNKNTTCLLIGLLGAGITMSAYSQTIISSTQCTLLGFVVLLFGLLFKEGLFDSR</sequence>
<dbReference type="EMBL" id="LR743589">
    <property type="protein sequence ID" value="CAA2616269.1"/>
    <property type="molecule type" value="Genomic_DNA"/>
</dbReference>
<proteinExistence type="predicted"/>
<gene>
    <name evidence="2" type="ORF">SI7747_02002492</name>
    <name evidence="3" type="ORF">SI8410_02002678</name>
</gene>
<keyword evidence="4" id="KW-1185">Reference proteome</keyword>
<feature type="transmembrane region" description="Helical" evidence="1">
    <location>
        <begin position="33"/>
        <end position="51"/>
    </location>
</feature>
<organism evidence="2">
    <name type="scientific">Spirodela intermedia</name>
    <name type="common">Intermediate duckweed</name>
    <dbReference type="NCBI Taxonomy" id="51605"/>
    <lineage>
        <taxon>Eukaryota</taxon>
        <taxon>Viridiplantae</taxon>
        <taxon>Streptophyta</taxon>
        <taxon>Embryophyta</taxon>
        <taxon>Tracheophyta</taxon>
        <taxon>Spermatophyta</taxon>
        <taxon>Magnoliopsida</taxon>
        <taxon>Liliopsida</taxon>
        <taxon>Araceae</taxon>
        <taxon>Lemnoideae</taxon>
        <taxon>Spirodela</taxon>
    </lineage>
</organism>
<accession>A0A7I8IGF9</accession>
<name>A0A7I8IGF9_SPIIN</name>
<protein>
    <submittedName>
        <fullName evidence="2">Uncharacterized protein</fullName>
    </submittedName>
</protein>
<evidence type="ECO:0000313" key="4">
    <source>
        <dbReference type="Proteomes" id="UP000663760"/>
    </source>
</evidence>
<evidence type="ECO:0000313" key="3">
    <source>
        <dbReference type="EMBL" id="CAA7391352.1"/>
    </source>
</evidence>
<dbReference type="EMBL" id="LR746265">
    <property type="protein sequence ID" value="CAA7391352.1"/>
    <property type="molecule type" value="Genomic_DNA"/>
</dbReference>
<evidence type="ECO:0000313" key="2">
    <source>
        <dbReference type="EMBL" id="CAA2616269.1"/>
    </source>
</evidence>
<keyword evidence="1" id="KW-1133">Transmembrane helix</keyword>
<dbReference type="Proteomes" id="UP000663760">
    <property type="component" value="Chromosome 2"/>
</dbReference>
<keyword evidence="1" id="KW-0812">Transmembrane</keyword>
<reference evidence="2" key="1">
    <citation type="submission" date="2019-12" db="EMBL/GenBank/DDBJ databases">
        <authorList>
            <person name="Scholz U."/>
            <person name="Mascher M."/>
            <person name="Fiebig A."/>
        </authorList>
    </citation>
    <scope>NUCLEOTIDE SEQUENCE</scope>
</reference>
<keyword evidence="1" id="KW-0472">Membrane</keyword>
<dbReference type="AlphaFoldDB" id="A0A7I8IGF9"/>
<evidence type="ECO:0000256" key="1">
    <source>
        <dbReference type="SAM" id="Phobius"/>
    </source>
</evidence>